<dbReference type="GO" id="GO:0005783">
    <property type="term" value="C:endoplasmic reticulum"/>
    <property type="evidence" value="ECO:0007669"/>
    <property type="project" value="UniProtKB-SubCell"/>
</dbReference>
<dbReference type="SUPFAM" id="SSF52540">
    <property type="entry name" value="P-loop containing nucleoside triphosphate hydrolases"/>
    <property type="match status" value="1"/>
</dbReference>
<evidence type="ECO:0000256" key="4">
    <source>
        <dbReference type="ARBA" id="ARBA00022824"/>
    </source>
</evidence>
<gene>
    <name evidence="7" type="ORF">GQ607_003434</name>
</gene>
<evidence type="ECO:0008006" key="9">
    <source>
        <dbReference type="Google" id="ProtNLM"/>
    </source>
</evidence>
<dbReference type="InterPro" id="IPR052374">
    <property type="entry name" value="SERAC1"/>
</dbReference>
<name>A0A8H3ZY64_9PEZI</name>
<comment type="subcellular location">
    <subcellularLocation>
        <location evidence="2">Endoplasmic reticulum</location>
    </subcellularLocation>
    <subcellularLocation>
        <location evidence="3">Membrane</location>
    </subcellularLocation>
    <subcellularLocation>
        <location evidence="1">Mitochondrion</location>
    </subcellularLocation>
</comment>
<organism evidence="7 8">
    <name type="scientific">Colletotrichum asianum</name>
    <dbReference type="NCBI Taxonomy" id="702518"/>
    <lineage>
        <taxon>Eukaryota</taxon>
        <taxon>Fungi</taxon>
        <taxon>Dikarya</taxon>
        <taxon>Ascomycota</taxon>
        <taxon>Pezizomycotina</taxon>
        <taxon>Sordariomycetes</taxon>
        <taxon>Hypocreomycetidae</taxon>
        <taxon>Glomerellales</taxon>
        <taxon>Glomerellaceae</taxon>
        <taxon>Colletotrichum</taxon>
        <taxon>Colletotrichum gloeosporioides species complex</taxon>
    </lineage>
</organism>
<evidence type="ECO:0000256" key="3">
    <source>
        <dbReference type="ARBA" id="ARBA00004370"/>
    </source>
</evidence>
<dbReference type="GO" id="GO:0016020">
    <property type="term" value="C:membrane"/>
    <property type="evidence" value="ECO:0007669"/>
    <property type="project" value="UniProtKB-SubCell"/>
</dbReference>
<dbReference type="GO" id="GO:0005739">
    <property type="term" value="C:mitochondrion"/>
    <property type="evidence" value="ECO:0007669"/>
    <property type="project" value="UniProtKB-SubCell"/>
</dbReference>
<proteinExistence type="predicted"/>
<evidence type="ECO:0000256" key="2">
    <source>
        <dbReference type="ARBA" id="ARBA00004240"/>
    </source>
</evidence>
<reference evidence="7 8" key="1">
    <citation type="submission" date="2019-12" db="EMBL/GenBank/DDBJ databases">
        <title>A genome sequence resource for the geographically widespread anthracnose pathogen Colletotrichum asianum.</title>
        <authorList>
            <person name="Meng Y."/>
        </authorList>
    </citation>
    <scope>NUCLEOTIDE SEQUENCE [LARGE SCALE GENOMIC DNA]</scope>
    <source>
        <strain evidence="7 8">ICMP 18580</strain>
    </source>
</reference>
<evidence type="ECO:0000256" key="6">
    <source>
        <dbReference type="ARBA" id="ARBA00023136"/>
    </source>
</evidence>
<keyword evidence="4" id="KW-0256">Endoplasmic reticulum</keyword>
<dbReference type="EMBL" id="WOWK01000012">
    <property type="protein sequence ID" value="KAF0329485.1"/>
    <property type="molecule type" value="Genomic_DNA"/>
</dbReference>
<protein>
    <recommendedName>
        <fullName evidence="9">NB-ARC domain-containing protein</fullName>
    </recommendedName>
</protein>
<dbReference type="InterPro" id="IPR027417">
    <property type="entry name" value="P-loop_NTPase"/>
</dbReference>
<evidence type="ECO:0000313" key="7">
    <source>
        <dbReference type="EMBL" id="KAF0329485.1"/>
    </source>
</evidence>
<dbReference type="Proteomes" id="UP000434172">
    <property type="component" value="Unassembled WGS sequence"/>
</dbReference>
<evidence type="ECO:0000256" key="5">
    <source>
        <dbReference type="ARBA" id="ARBA00023128"/>
    </source>
</evidence>
<dbReference type="AlphaFoldDB" id="A0A8H3ZY64"/>
<sequence>MTEPWPKVLLPSELPNARILAYGYDARVTSPKEMVSVSRIRDHASTFLTRLANYRAKDDKEALVRSHHRPEPHLSSVAESTRGILFLGTPHHGSALAVWADRFSRSVGILKQTNPNIVDLLRPDSEVLAEIQDSFHTMLQQIDIEITCFFEELPLVGIGLVVPQDSAIIPGKGCLGIHGNHRSMAKFTGPDDPGFVDVRGELRRFTKSMNRPKPITSQQDHAGNGGVAHFIVPYRKNKNFVGRSDVFERLKRTFCHGPQYDINDAEPRACIYGLGGVGKTQIALSYVHWLRKLRPDMSILWVYASNEDRFKQAFANIAETLGIPNRQSPSVNILTLVKELFCPPPSLSQPGPESNGGLARFIPDCDHGSVLITTRDKQTGVRLSKGHPPLEIEAMSSDESAEMIRRFTGDSSSQLIDADILALSNRLKNLPLALAQAAAFIQENSISIARYLEILAESDDALLGLLSQDFEAVGREFGIPHAIMATWAVSFNEIQRRDPLADQLLSFITSFDRQAIP</sequence>
<evidence type="ECO:0000313" key="8">
    <source>
        <dbReference type="Proteomes" id="UP000434172"/>
    </source>
</evidence>
<dbReference type="PANTHER" id="PTHR48182">
    <property type="entry name" value="PROTEIN SERAC1"/>
    <property type="match status" value="1"/>
</dbReference>
<comment type="caution">
    <text evidence="7">The sequence shown here is derived from an EMBL/GenBank/DDBJ whole genome shotgun (WGS) entry which is preliminary data.</text>
</comment>
<accession>A0A8H3ZY64</accession>
<dbReference type="Gene3D" id="3.40.50.300">
    <property type="entry name" value="P-loop containing nucleotide triphosphate hydrolases"/>
    <property type="match status" value="1"/>
</dbReference>
<evidence type="ECO:0000256" key="1">
    <source>
        <dbReference type="ARBA" id="ARBA00004173"/>
    </source>
</evidence>
<keyword evidence="5" id="KW-0496">Mitochondrion</keyword>
<dbReference type="PANTHER" id="PTHR48182:SF2">
    <property type="entry name" value="PROTEIN SERAC1"/>
    <property type="match status" value="1"/>
</dbReference>
<dbReference type="OrthoDB" id="7464126at2759"/>
<keyword evidence="6" id="KW-0472">Membrane</keyword>
<keyword evidence="8" id="KW-1185">Reference proteome</keyword>